<comment type="caution">
    <text evidence="2">The sequence shown here is derived from an EMBL/GenBank/DDBJ whole genome shotgun (WGS) entry which is preliminary data.</text>
</comment>
<reference evidence="2" key="1">
    <citation type="journal article" date="2012" name="Science">
        <title>Fermentation, hydrogen, and sulfur metabolism in multiple uncultivated bacterial phyla.</title>
        <authorList>
            <person name="Wrighton K.C."/>
            <person name="Thomas B.C."/>
            <person name="Sharon I."/>
            <person name="Miller C.S."/>
            <person name="Castelle C.J."/>
            <person name="VerBerkmoes N.C."/>
            <person name="Wilkins M.J."/>
            <person name="Hettich R.L."/>
            <person name="Lipton M.S."/>
            <person name="Williams K.H."/>
            <person name="Long P.E."/>
            <person name="Banfield J.F."/>
        </authorList>
    </citation>
    <scope>NUCLEOTIDE SEQUENCE [LARGE SCALE GENOMIC DNA]</scope>
</reference>
<feature type="transmembrane region" description="Helical" evidence="1">
    <location>
        <begin position="178"/>
        <end position="195"/>
    </location>
</feature>
<evidence type="ECO:0000313" key="2">
    <source>
        <dbReference type="EMBL" id="EKE28892.1"/>
    </source>
</evidence>
<feature type="transmembrane region" description="Helical" evidence="1">
    <location>
        <begin position="85"/>
        <end position="106"/>
    </location>
</feature>
<name>K2G3I7_9BACT</name>
<gene>
    <name evidence="2" type="ORF">ACD_2C00267G0004</name>
</gene>
<keyword evidence="1" id="KW-0472">Membrane</keyword>
<sequence>MMNKDLEWEKLQHIFDKLEKGESLEEDEEIYSDIIKALERKKKNNVEIDELFKSRLKRDLLAEYSQKYERARLINRLIEGFRFSFFRFAVSFCMIFAITFAGYVSVFDSSKLWRYDEAWFSSEENSKSSKSLEKPDISANDSLSSIPQSEYTEGISYWKDKFSDNLRLSAEASQDGNPILRLILLSAILSLWASFKRKEINNHNRR</sequence>
<keyword evidence="1" id="KW-1133">Transmembrane helix</keyword>
<accession>K2G3I7</accession>
<dbReference type="AlphaFoldDB" id="K2G3I7"/>
<evidence type="ECO:0000256" key="1">
    <source>
        <dbReference type="SAM" id="Phobius"/>
    </source>
</evidence>
<keyword evidence="1" id="KW-0812">Transmembrane</keyword>
<proteinExistence type="predicted"/>
<protein>
    <submittedName>
        <fullName evidence="2">Uncharacterized protein</fullName>
    </submittedName>
</protein>
<organism evidence="2">
    <name type="scientific">uncultured bacterium</name>
    <name type="common">gcode 4</name>
    <dbReference type="NCBI Taxonomy" id="1234023"/>
    <lineage>
        <taxon>Bacteria</taxon>
        <taxon>environmental samples</taxon>
    </lineage>
</organism>
<dbReference type="EMBL" id="AMFJ01000267">
    <property type="protein sequence ID" value="EKE28892.1"/>
    <property type="molecule type" value="Genomic_DNA"/>
</dbReference>